<evidence type="ECO:0008006" key="3">
    <source>
        <dbReference type="Google" id="ProtNLM"/>
    </source>
</evidence>
<name>A0A2N1UP35_9BACT</name>
<dbReference type="PANTHER" id="PTHR36966">
    <property type="entry name" value="REP-ASSOCIATED TYROSINE TRANSPOSASE"/>
    <property type="match status" value="1"/>
</dbReference>
<dbReference type="GO" id="GO:0004803">
    <property type="term" value="F:transposase activity"/>
    <property type="evidence" value="ECO:0007669"/>
    <property type="project" value="InterPro"/>
</dbReference>
<dbReference type="InterPro" id="IPR036515">
    <property type="entry name" value="Transposase_17_sf"/>
</dbReference>
<sequence length="113" mass="13044">MQYNSEIHHRRSIRLKEYDYSQNGVYFITICTQNHECLFGKIENEKMILNEYGKIVKKDWLEIPNHFPNIILDKFIVMPNHIHGIIIIDASVGAYPCGRPVIRAGASPTVGLF</sequence>
<dbReference type="Gene3D" id="3.30.70.1290">
    <property type="entry name" value="Transposase IS200-like"/>
    <property type="match status" value="1"/>
</dbReference>
<evidence type="ECO:0000313" key="1">
    <source>
        <dbReference type="EMBL" id="PKL72573.1"/>
    </source>
</evidence>
<reference evidence="1 2" key="1">
    <citation type="journal article" date="2017" name="ISME J.">
        <title>Potential for microbial H2 and metal transformations associated with novel bacteria and archaea in deep terrestrial subsurface sediments.</title>
        <authorList>
            <person name="Hernsdorf A.W."/>
            <person name="Amano Y."/>
            <person name="Miyakawa K."/>
            <person name="Ise K."/>
            <person name="Suzuki Y."/>
            <person name="Anantharaman K."/>
            <person name="Probst A."/>
            <person name="Burstein D."/>
            <person name="Thomas B.C."/>
            <person name="Banfield J.F."/>
        </authorList>
    </citation>
    <scope>NUCLEOTIDE SEQUENCE [LARGE SCALE GENOMIC DNA]</scope>
    <source>
        <strain evidence="1">HGW-Kuenenbacteria-1</strain>
    </source>
</reference>
<organism evidence="1 2">
    <name type="scientific">Candidatus Kuenenbacteria bacterium HGW-Kuenenbacteria-1</name>
    <dbReference type="NCBI Taxonomy" id="2013812"/>
    <lineage>
        <taxon>Bacteria</taxon>
        <taxon>Candidatus Kueneniibacteriota</taxon>
    </lineage>
</organism>
<dbReference type="InterPro" id="IPR052715">
    <property type="entry name" value="RAYT_transposase"/>
</dbReference>
<dbReference type="GO" id="GO:0043565">
    <property type="term" value="F:sequence-specific DNA binding"/>
    <property type="evidence" value="ECO:0007669"/>
    <property type="project" value="TreeGrafter"/>
</dbReference>
<evidence type="ECO:0000313" key="2">
    <source>
        <dbReference type="Proteomes" id="UP000233414"/>
    </source>
</evidence>
<proteinExistence type="predicted"/>
<dbReference type="GO" id="GO:0006313">
    <property type="term" value="P:DNA transposition"/>
    <property type="evidence" value="ECO:0007669"/>
    <property type="project" value="InterPro"/>
</dbReference>
<dbReference type="PANTHER" id="PTHR36966:SF1">
    <property type="entry name" value="REP-ASSOCIATED TYROSINE TRANSPOSASE"/>
    <property type="match status" value="1"/>
</dbReference>
<dbReference type="AlphaFoldDB" id="A0A2N1UP35"/>
<dbReference type="EMBL" id="PGYQ01000002">
    <property type="protein sequence ID" value="PKL72573.1"/>
    <property type="molecule type" value="Genomic_DNA"/>
</dbReference>
<dbReference type="SUPFAM" id="SSF143422">
    <property type="entry name" value="Transposase IS200-like"/>
    <property type="match status" value="1"/>
</dbReference>
<protein>
    <recommendedName>
        <fullName evidence="3">Transposase</fullName>
    </recommendedName>
</protein>
<gene>
    <name evidence="1" type="ORF">CVV26_00995</name>
</gene>
<dbReference type="Proteomes" id="UP000233414">
    <property type="component" value="Unassembled WGS sequence"/>
</dbReference>
<accession>A0A2N1UP35</accession>
<comment type="caution">
    <text evidence="1">The sequence shown here is derived from an EMBL/GenBank/DDBJ whole genome shotgun (WGS) entry which is preliminary data.</text>
</comment>